<keyword evidence="3" id="KW-1133">Transmembrane helix</keyword>
<evidence type="ECO:0000313" key="6">
    <source>
        <dbReference type="Proteomes" id="UP000613208"/>
    </source>
</evidence>
<evidence type="ECO:0000259" key="4">
    <source>
        <dbReference type="Pfam" id="PF10145"/>
    </source>
</evidence>
<protein>
    <submittedName>
        <fullName evidence="5">Phage tail tape measure protein</fullName>
    </submittedName>
</protein>
<evidence type="ECO:0000256" key="1">
    <source>
        <dbReference type="ARBA" id="ARBA00022612"/>
    </source>
</evidence>
<evidence type="ECO:0000313" key="5">
    <source>
        <dbReference type="EMBL" id="GFO86560.1"/>
    </source>
</evidence>
<keyword evidence="3" id="KW-0812">Transmembrane</keyword>
<keyword evidence="3" id="KW-0472">Membrane</keyword>
<dbReference type="Proteomes" id="UP000613208">
    <property type="component" value="Unassembled WGS sequence"/>
</dbReference>
<dbReference type="InterPro" id="IPR016024">
    <property type="entry name" value="ARM-type_fold"/>
</dbReference>
<dbReference type="PANTHER" id="PTHR37813:SF1">
    <property type="entry name" value="FELS-2 PROPHAGE PROTEIN"/>
    <property type="match status" value="1"/>
</dbReference>
<accession>A0A916VE63</accession>
<evidence type="ECO:0000256" key="3">
    <source>
        <dbReference type="SAM" id="Phobius"/>
    </source>
</evidence>
<evidence type="ECO:0000256" key="2">
    <source>
        <dbReference type="SAM" id="Coils"/>
    </source>
</evidence>
<proteinExistence type="predicted"/>
<feature type="transmembrane region" description="Helical" evidence="3">
    <location>
        <begin position="553"/>
        <end position="574"/>
    </location>
</feature>
<name>A0A916VE63_9FIRM</name>
<dbReference type="SUPFAM" id="SSF48371">
    <property type="entry name" value="ARM repeat"/>
    <property type="match status" value="1"/>
</dbReference>
<dbReference type="RefSeq" id="WP_201312205.1">
    <property type="nucleotide sequence ID" value="NZ_BLYI01000067.1"/>
</dbReference>
<feature type="coiled-coil region" evidence="2">
    <location>
        <begin position="23"/>
        <end position="160"/>
    </location>
</feature>
<reference evidence="5" key="1">
    <citation type="submission" date="2020-06" db="EMBL/GenBank/DDBJ databases">
        <title>Characterization of fructooligosaccharide metabolism and fructooligosaccharide-degrading enzymes in human commensal butyrate producers.</title>
        <authorList>
            <person name="Tanno H."/>
            <person name="Fujii T."/>
            <person name="Hirano K."/>
            <person name="Maeno S."/>
            <person name="Tonozuka T."/>
            <person name="Sakamoto M."/>
            <person name="Ohkuma M."/>
            <person name="Tochio T."/>
            <person name="Endo A."/>
        </authorList>
    </citation>
    <scope>NUCLEOTIDE SEQUENCE</scope>
    <source>
        <strain evidence="5">JCM 17466</strain>
    </source>
</reference>
<sequence>MLKLDPSNITLLTQKNELLGKSISDTEKRLDALKIANEQAAASAKNYDAWKAAMTPIQTEIEQTKKKTAELKNAMQEMQDAGETDTTGYKELQSELTESTKKLRSLRAEAKTVNAEFGNPISPEGFRALQRETEQTEQKLGNLKNEAKQTSSALENAFKNAGSGAGGLKEKIDQIANSTQITAMAELADVAGGIGDKLVEIGKNAMGTSQEFGDAQSNMQANLGLTEKEAQQAGDVVKNVFNSGVTDSVEEAGKAVTLVKQNFGELDNTNLQNISQQLMSISDITGTDMQDNVLGASKLMQEYGLSAQEAMDLIAAGYQENLNKSGDFMDTLNEYSPLFEEAGFSAEQMMQIMKNGMENGAMNTGKVADAVKELQIKLGDGTFEENMGNFSKATQNTFKEWQSGKATVADVASSIGADLKKMSPEDQQKALSSLSSQFEDLGIDASVALFQTGDAFSDTTGKAKEFAKATPSQEWQSSINEIKSSTEGIGENLQNALQPILDVIADIAKKFSELPAPVQTFVTVLGVLLAAATVITPVVLAMAGAFATLQVSLLPIIAVIAGIALAIAAIITVIQNWSTITKVAGQVWQQVKTAISTAVNAVKSVITSVFNAVGSFITSVFNSIKSVASSVWNAIKSAIQTAVNAVKSVVQSVFNAVKSFVTSVFNGIKSVTTSVWNAIKSAIQTAVNGAKSVVTSVFNAIKSFVSTVTNAIKNAAVKAFNGLKNGIKSVVSGLANIVKKPFNTIKDFITGLASQAYEWGADFIGGLKDGIMSGVGKIVDGVKGIGGKIKSFLHFSRPDEGPLREYESWMPDFMSGLAKGIYNNIPVVAKAAKAAANAISINTQGATQMGTDIDYGRMAAAFSRAARNIKVISVIDSRSFKRGLGEIGVQFQ</sequence>
<dbReference type="Pfam" id="PF10145">
    <property type="entry name" value="PhageMin_Tail"/>
    <property type="match status" value="1"/>
</dbReference>
<gene>
    <name evidence="5" type="ORF">ANBU17_29070</name>
</gene>
<organism evidence="5 6">
    <name type="scientific">Anaerostipes butyraticus</name>
    <dbReference type="NCBI Taxonomy" id="645466"/>
    <lineage>
        <taxon>Bacteria</taxon>
        <taxon>Bacillati</taxon>
        <taxon>Bacillota</taxon>
        <taxon>Clostridia</taxon>
        <taxon>Lachnospirales</taxon>
        <taxon>Lachnospiraceae</taxon>
        <taxon>Anaerostipes</taxon>
    </lineage>
</organism>
<dbReference type="Gene3D" id="1.20.120.20">
    <property type="entry name" value="Apolipoprotein"/>
    <property type="match status" value="1"/>
</dbReference>
<keyword evidence="6" id="KW-1185">Reference proteome</keyword>
<feature type="domain" description="Phage tail tape measure protein" evidence="4">
    <location>
        <begin position="248"/>
        <end position="434"/>
    </location>
</feature>
<keyword evidence="2" id="KW-0175">Coiled coil</keyword>
<dbReference type="PANTHER" id="PTHR37813">
    <property type="entry name" value="FELS-2 PROPHAGE PROTEIN"/>
    <property type="match status" value="1"/>
</dbReference>
<dbReference type="AlphaFoldDB" id="A0A916VE63"/>
<keyword evidence="1" id="KW-1188">Viral release from host cell</keyword>
<feature type="transmembrane region" description="Helical" evidence="3">
    <location>
        <begin position="521"/>
        <end position="546"/>
    </location>
</feature>
<dbReference type="EMBL" id="BLYI01000067">
    <property type="protein sequence ID" value="GFO86560.1"/>
    <property type="molecule type" value="Genomic_DNA"/>
</dbReference>
<dbReference type="InterPro" id="IPR010090">
    <property type="entry name" value="Phage_tape_meas"/>
</dbReference>
<comment type="caution">
    <text evidence="5">The sequence shown here is derived from an EMBL/GenBank/DDBJ whole genome shotgun (WGS) entry which is preliminary data.</text>
</comment>